<dbReference type="PANTHER" id="PTHR43606:SF1">
    <property type="entry name" value="PHOD-LIKE PHOSPHATASE METALLOPHOSPHATASE DOMAIN-CONTAINING PROTEIN"/>
    <property type="match status" value="1"/>
</dbReference>
<dbReference type="EMBL" id="BAABLX010000004">
    <property type="protein sequence ID" value="GAA4932219.1"/>
    <property type="molecule type" value="Genomic_DNA"/>
</dbReference>
<dbReference type="Gene3D" id="2.60.40.380">
    <property type="entry name" value="Purple acid phosphatase-like, N-terminal"/>
    <property type="match status" value="1"/>
</dbReference>
<dbReference type="InterPro" id="IPR018946">
    <property type="entry name" value="PhoD-like_MPP"/>
</dbReference>
<dbReference type="InterPro" id="IPR038607">
    <property type="entry name" value="PhoD-like_sf"/>
</dbReference>
<dbReference type="Proteomes" id="UP001409585">
    <property type="component" value="Unassembled WGS sequence"/>
</dbReference>
<comment type="caution">
    <text evidence="3">The sequence shown here is derived from an EMBL/GenBank/DDBJ whole genome shotgun (WGS) entry which is preliminary data.</text>
</comment>
<evidence type="ECO:0000259" key="2">
    <source>
        <dbReference type="Pfam" id="PF16655"/>
    </source>
</evidence>
<protein>
    <submittedName>
        <fullName evidence="3">Alkaline phosphatase D family protein</fullName>
    </submittedName>
</protein>
<dbReference type="RefSeq" id="WP_345416793.1">
    <property type="nucleotide sequence ID" value="NZ_AP031496.1"/>
</dbReference>
<dbReference type="AlphaFoldDB" id="A0AAV3TXR2"/>
<sequence>MSDRRRFIKHAGSVLTGAGLATTLPNYAWGIVRRDGARPQIQQGLQFGDVNANQGIVWSRSDRPARMWVDYSYTPSFHQFETLRGPYALATSDHTARIDLQGLQPDRQVYVRVRFQDLSNERVMSAPVQGSFTTAPHNNSRSLHFLWSGDTAGQGYGINPDIGGMRIYRSMLNESPDFFIHSGDTIYADGPISATQTAENGQVWRNIVTEDVSKVAETLGEFRGRYKYNMLDENVLAFNRSVPQIWQWDDHEVVNNWSSAKDLTEDSRFSEKNIPALVARASTAFLEYSPMRPFSAVEQSRVYRKISHGPLLDLFVIDMRSYRGPNSDNQQVKPGPETAFLGHDQLHWLQQSLLQSTATWKVIAADMPIGLLVPDGDDKFENLANGDGEPVGRELEMAQLLRFIKRNSIHNLVWLTADVHYCAAHKYSPENAVFKDFNPFWEFVAGPLNAGAFGPNKLDNTFGPEVVFHKYPPGPNYSPLSGFQFYGDIKIDQESQQLTASLKDIDGKEVFSQRLDPVPALD</sequence>
<keyword evidence="4" id="KW-1185">Reference proteome</keyword>
<dbReference type="PANTHER" id="PTHR43606">
    <property type="entry name" value="PHOSPHATASE, PUTATIVE (AFU_ORTHOLOGUE AFUA_6G08710)-RELATED"/>
    <property type="match status" value="1"/>
</dbReference>
<reference evidence="4" key="1">
    <citation type="journal article" date="2019" name="Int. J. Syst. Evol. Microbiol.">
        <title>The Global Catalogue of Microorganisms (GCM) 10K type strain sequencing project: providing services to taxonomists for standard genome sequencing and annotation.</title>
        <authorList>
            <consortium name="The Broad Institute Genomics Platform"/>
            <consortium name="The Broad Institute Genome Sequencing Center for Infectious Disease"/>
            <person name="Wu L."/>
            <person name="Ma J."/>
        </authorList>
    </citation>
    <scope>NUCLEOTIDE SEQUENCE [LARGE SCALE GENOMIC DNA]</scope>
    <source>
        <strain evidence="4">JCM 19134</strain>
    </source>
</reference>
<proteinExistence type="predicted"/>
<organism evidence="3 4">
    <name type="scientific">Halioxenophilus aromaticivorans</name>
    <dbReference type="NCBI Taxonomy" id="1306992"/>
    <lineage>
        <taxon>Bacteria</taxon>
        <taxon>Pseudomonadati</taxon>
        <taxon>Pseudomonadota</taxon>
        <taxon>Gammaproteobacteria</taxon>
        <taxon>Alteromonadales</taxon>
        <taxon>Alteromonadaceae</taxon>
        <taxon>Halioxenophilus</taxon>
    </lineage>
</organism>
<evidence type="ECO:0000313" key="4">
    <source>
        <dbReference type="Proteomes" id="UP001409585"/>
    </source>
</evidence>
<gene>
    <name evidence="3" type="ORF">GCM10025791_05860</name>
</gene>
<evidence type="ECO:0000313" key="3">
    <source>
        <dbReference type="EMBL" id="GAA4932219.1"/>
    </source>
</evidence>
<dbReference type="Pfam" id="PF09423">
    <property type="entry name" value="PhoD"/>
    <property type="match status" value="1"/>
</dbReference>
<name>A0AAV3TXR2_9ALTE</name>
<dbReference type="InterPro" id="IPR029052">
    <property type="entry name" value="Metallo-depent_PP-like"/>
</dbReference>
<evidence type="ECO:0000259" key="1">
    <source>
        <dbReference type="Pfam" id="PF09423"/>
    </source>
</evidence>
<dbReference type="Pfam" id="PF16655">
    <property type="entry name" value="PhoD_N"/>
    <property type="match status" value="1"/>
</dbReference>
<dbReference type="Gene3D" id="3.60.21.70">
    <property type="entry name" value="PhoD-like phosphatase"/>
    <property type="match status" value="1"/>
</dbReference>
<dbReference type="InterPro" id="IPR052900">
    <property type="entry name" value="Phospholipid_Metab_Enz"/>
</dbReference>
<accession>A0AAV3TXR2</accession>
<feature type="domain" description="Phospholipase D N-terminal" evidence="2">
    <location>
        <begin position="43"/>
        <end position="133"/>
    </location>
</feature>
<dbReference type="SUPFAM" id="SSF56300">
    <property type="entry name" value="Metallo-dependent phosphatases"/>
    <property type="match status" value="1"/>
</dbReference>
<feature type="domain" description="PhoD-like phosphatase metallophosphatase" evidence="1">
    <location>
        <begin position="151"/>
        <end position="501"/>
    </location>
</feature>
<dbReference type="InterPro" id="IPR032093">
    <property type="entry name" value="PhoD_N"/>
</dbReference>
<dbReference type="PROSITE" id="PS51318">
    <property type="entry name" value="TAT"/>
    <property type="match status" value="1"/>
</dbReference>
<dbReference type="InterPro" id="IPR006311">
    <property type="entry name" value="TAT_signal"/>
</dbReference>